<dbReference type="InterPro" id="IPR010982">
    <property type="entry name" value="Lambda_DNA-bd_dom_sf"/>
</dbReference>
<evidence type="ECO:0000313" key="3">
    <source>
        <dbReference type="Proteomes" id="UP001210865"/>
    </source>
</evidence>
<accession>A0ABY7NV58</accession>
<dbReference type="SUPFAM" id="SSF47413">
    <property type="entry name" value="lambda repressor-like DNA-binding domains"/>
    <property type="match status" value="1"/>
</dbReference>
<dbReference type="SMART" id="SM00530">
    <property type="entry name" value="HTH_XRE"/>
    <property type="match status" value="1"/>
</dbReference>
<evidence type="ECO:0000313" key="2">
    <source>
        <dbReference type="EMBL" id="WBO24301.1"/>
    </source>
</evidence>
<reference evidence="2 3" key="1">
    <citation type="submission" date="2022-12" db="EMBL/GenBank/DDBJ databases">
        <title>Sphingomonas abieness sp. nov., an endophytic bacterium isolated from Abies koreana.</title>
        <authorList>
            <person name="Jiang L."/>
            <person name="Lee J."/>
        </authorList>
    </citation>
    <scope>NUCLEOTIDE SEQUENCE [LARGE SCALE GENOMIC DNA]</scope>
    <source>
        <strain evidence="3">PAMB 00755</strain>
    </source>
</reference>
<dbReference type="Pfam" id="PF01381">
    <property type="entry name" value="HTH_3"/>
    <property type="match status" value="1"/>
</dbReference>
<dbReference type="RefSeq" id="WP_270078929.1">
    <property type="nucleotide sequence ID" value="NZ_CP115174.1"/>
</dbReference>
<sequence length="169" mass="19543">MDPTLEFGAGSTILPQAMKEIRNRRLLTTAVLAERMGMKPRTYEDFESGRGPMSLPRLFLFAEATDSDPFGLILGEIFQSLELAVETTDTKFPMIMIMSFMDFIEKVGVDIAYLDPVLLIEAFKKIFEDIESKGLDRDKFIRRWIEGRKGRISMQDMLARLMKRRKTEY</sequence>
<dbReference type="EMBL" id="CP115174">
    <property type="protein sequence ID" value="WBO24301.1"/>
    <property type="molecule type" value="Genomic_DNA"/>
</dbReference>
<name>A0ABY7NV58_9SPHN</name>
<proteinExistence type="predicted"/>
<dbReference type="InterPro" id="IPR001387">
    <property type="entry name" value="Cro/C1-type_HTH"/>
</dbReference>
<gene>
    <name evidence="2" type="ORF">PBT88_09470</name>
</gene>
<protein>
    <submittedName>
        <fullName evidence="2">Helix-turn-helix transcriptional regulator</fullName>
    </submittedName>
</protein>
<evidence type="ECO:0000259" key="1">
    <source>
        <dbReference type="SMART" id="SM00530"/>
    </source>
</evidence>
<dbReference type="Proteomes" id="UP001210865">
    <property type="component" value="Chromosome"/>
</dbReference>
<keyword evidence="3" id="KW-1185">Reference proteome</keyword>
<feature type="domain" description="HTH cro/C1-type" evidence="1">
    <location>
        <begin position="17"/>
        <end position="72"/>
    </location>
</feature>
<organism evidence="2 3">
    <name type="scientific">Sphingomonas abietis</name>
    <dbReference type="NCBI Taxonomy" id="3012344"/>
    <lineage>
        <taxon>Bacteria</taxon>
        <taxon>Pseudomonadati</taxon>
        <taxon>Pseudomonadota</taxon>
        <taxon>Alphaproteobacteria</taxon>
        <taxon>Sphingomonadales</taxon>
        <taxon>Sphingomonadaceae</taxon>
        <taxon>Sphingomonas</taxon>
    </lineage>
</organism>
<dbReference type="Gene3D" id="1.10.260.40">
    <property type="entry name" value="lambda repressor-like DNA-binding domains"/>
    <property type="match status" value="1"/>
</dbReference>
<dbReference type="CDD" id="cd00093">
    <property type="entry name" value="HTH_XRE"/>
    <property type="match status" value="1"/>
</dbReference>